<dbReference type="GeneTree" id="ENSGT00940000153510"/>
<dbReference type="Gene3D" id="1.10.10.10">
    <property type="entry name" value="Winged helix-like DNA-binding domain superfamily/Winged helix DNA-binding domain"/>
    <property type="match status" value="1"/>
</dbReference>
<dbReference type="InterPro" id="IPR054559">
    <property type="entry name" value="PSMD12-CSN4-like_N"/>
</dbReference>
<evidence type="ECO:0000256" key="5">
    <source>
        <dbReference type="ARBA" id="ARBA00022942"/>
    </source>
</evidence>
<evidence type="ECO:0000256" key="9">
    <source>
        <dbReference type="ARBA" id="ARBA00075108"/>
    </source>
</evidence>
<reference evidence="12" key="1">
    <citation type="submission" date="2025-08" db="UniProtKB">
        <authorList>
            <consortium name="Ensembl"/>
        </authorList>
    </citation>
    <scope>IDENTIFICATION</scope>
</reference>
<dbReference type="Ensembl" id="ENSANAT00000030903.1">
    <property type="protein sequence ID" value="ENSANAP00000013081.1"/>
    <property type="gene ID" value="ENSANAG00000024445.1"/>
</dbReference>
<comment type="subunit">
    <text evidence="7">Component of the 19S proteasome regulatory particle complex. The 26S proteasome consists of a 20S core particle (CP) and two 19S regulatory subunits (RP). The regulatory particle is made of a lid composed of 9 subunits including PSMD12, a base containing 6 ATPases and few additional components. Interacts with ERCC6.</text>
</comment>
<dbReference type="SUPFAM" id="SSF46785">
    <property type="entry name" value="Winged helix' DNA-binding domain"/>
    <property type="match status" value="1"/>
</dbReference>
<dbReference type="PANTHER" id="PTHR10855">
    <property type="entry name" value="26S PROTEASOME NON-ATPASE REGULATORY SUBUNIT 12/COP9 SIGNALOSOME COMPLEX SUBUNIT 4"/>
    <property type="match status" value="1"/>
</dbReference>
<protein>
    <recommendedName>
        <fullName evidence="8">26S proteasome non-ATPase regulatory subunit 12</fullName>
    </recommendedName>
    <alternativeName>
        <fullName evidence="9">26S proteasome regulatory subunit RPN5</fullName>
    </alternativeName>
    <alternativeName>
        <fullName evidence="10">26S proteasome regulatory subunit p55</fullName>
    </alternativeName>
</protein>
<dbReference type="Pfam" id="PF01399">
    <property type="entry name" value="PCI"/>
    <property type="match status" value="1"/>
</dbReference>
<dbReference type="Proteomes" id="UP000233020">
    <property type="component" value="Unplaced"/>
</dbReference>
<evidence type="ECO:0000313" key="13">
    <source>
        <dbReference type="Proteomes" id="UP000233020"/>
    </source>
</evidence>
<evidence type="ECO:0000256" key="6">
    <source>
        <dbReference type="ARBA" id="ARBA00022990"/>
    </source>
</evidence>
<evidence type="ECO:0000256" key="1">
    <source>
        <dbReference type="ARBA" id="ARBA00002362"/>
    </source>
</evidence>
<dbReference type="PROSITE" id="PS50250">
    <property type="entry name" value="PCI"/>
    <property type="match status" value="1"/>
</dbReference>
<evidence type="ECO:0000256" key="4">
    <source>
        <dbReference type="ARBA" id="ARBA00022843"/>
    </source>
</evidence>
<dbReference type="RefSeq" id="XP_021526545.1">
    <property type="nucleotide sequence ID" value="XM_021670870.2"/>
</dbReference>
<sequence length="420" mass="48796">MADGGSERADGRIVKMEVDYSATVDQRLPECAKLAKEGRLQEVIETLLSLEKQTRTASDMVSTSRILVAVVKMCYEAKEWDLLNENIMLLSKRRSQLKQIYVEIERARLTKTLATIKEQNGDVKEAASILQELQVETYGSMEKKERVEFILEQMRLCLAVKDYIRTQIISKKINTKFFQEENTEKLKLKYYNLMIQLDQHEGSYLSICKHYRAIYDTPCIQAESEKWQQALKSVVLYVILAPFDNEQSDLVHRISGDKKLEEIPKYKDLLKLFTTMELMRWSTLVEDYGMELRKGSPESPATDVFGSTEEGEKRWKDLKNRVVEHNIRIMAKYYTRITMKRMAQLLDLSVDESEAFLSNLVVNKTIFAKVDRLAGIINFQRPKDPNNLLNDWSQKLNSLMSLVNKTTHLIAKEEMIHNLQ</sequence>
<keyword evidence="3" id="KW-1017">Isopeptide bond</keyword>
<keyword evidence="13" id="KW-1185">Reference proteome</keyword>
<dbReference type="Pfam" id="PF22241">
    <property type="entry name" value="PSMD12-CSN4_N"/>
    <property type="match status" value="1"/>
</dbReference>
<dbReference type="InterPro" id="IPR036390">
    <property type="entry name" value="WH_DNA-bd_sf"/>
</dbReference>
<keyword evidence="6" id="KW-0007">Acetylation</keyword>
<keyword evidence="5" id="KW-0647">Proteasome</keyword>
<evidence type="ECO:0000313" key="12">
    <source>
        <dbReference type="Ensembl" id="ENSANAP00000013081.1"/>
    </source>
</evidence>
<evidence type="ECO:0000256" key="10">
    <source>
        <dbReference type="ARBA" id="ARBA00077595"/>
    </source>
</evidence>
<dbReference type="SMART" id="SM00088">
    <property type="entry name" value="PINT"/>
    <property type="match status" value="1"/>
</dbReference>
<evidence type="ECO:0000256" key="3">
    <source>
        <dbReference type="ARBA" id="ARBA00022499"/>
    </source>
</evidence>
<dbReference type="InterPro" id="IPR040896">
    <property type="entry name" value="RPN5_C"/>
</dbReference>
<keyword evidence="4" id="KW-0832">Ubl conjugation</keyword>
<dbReference type="GO" id="GO:0008541">
    <property type="term" value="C:proteasome regulatory particle, lid subcomplex"/>
    <property type="evidence" value="ECO:0007669"/>
    <property type="project" value="TreeGrafter"/>
</dbReference>
<dbReference type="GeneID" id="105718215"/>
<dbReference type="InterPro" id="IPR000717">
    <property type="entry name" value="PCI_dom"/>
</dbReference>
<dbReference type="Pfam" id="PF18098">
    <property type="entry name" value="RPN5_C"/>
    <property type="match status" value="1"/>
</dbReference>
<evidence type="ECO:0000256" key="7">
    <source>
        <dbReference type="ARBA" id="ARBA00065326"/>
    </source>
</evidence>
<dbReference type="AlphaFoldDB" id="A0A2K5CWK8"/>
<dbReference type="CTD" id="5718"/>
<feature type="domain" description="PCI" evidence="11">
    <location>
        <begin position="206"/>
        <end position="384"/>
    </location>
</feature>
<comment type="similarity">
    <text evidence="2">Belongs to the proteasome subunit p55 family.</text>
</comment>
<organism evidence="12 13">
    <name type="scientific">Aotus nancymaae</name>
    <name type="common">Ma's night monkey</name>
    <dbReference type="NCBI Taxonomy" id="37293"/>
    <lineage>
        <taxon>Eukaryota</taxon>
        <taxon>Metazoa</taxon>
        <taxon>Chordata</taxon>
        <taxon>Craniata</taxon>
        <taxon>Vertebrata</taxon>
        <taxon>Euteleostomi</taxon>
        <taxon>Mammalia</taxon>
        <taxon>Eutheria</taxon>
        <taxon>Euarchontoglires</taxon>
        <taxon>Primates</taxon>
        <taxon>Haplorrhini</taxon>
        <taxon>Platyrrhini</taxon>
        <taxon>Aotidae</taxon>
        <taxon>Aotus</taxon>
    </lineage>
</organism>
<dbReference type="InterPro" id="IPR036388">
    <property type="entry name" value="WH-like_DNA-bd_sf"/>
</dbReference>
<name>A0A2K5CWK8_AOTNA</name>
<evidence type="ECO:0000256" key="8">
    <source>
        <dbReference type="ARBA" id="ARBA00068189"/>
    </source>
</evidence>
<evidence type="ECO:0000259" key="11">
    <source>
        <dbReference type="PROSITE" id="PS50250"/>
    </source>
</evidence>
<dbReference type="PANTHER" id="PTHR10855:SF1">
    <property type="entry name" value="26S PROTEASOME NON-ATPASE REGULATORY SUBUNIT 12"/>
    <property type="match status" value="1"/>
</dbReference>
<reference evidence="12" key="2">
    <citation type="submission" date="2025-09" db="UniProtKB">
        <authorList>
            <consortium name="Ensembl"/>
        </authorList>
    </citation>
    <scope>IDENTIFICATION</scope>
</reference>
<accession>A0A2K5CWK8</accession>
<comment type="function">
    <text evidence="1">Component of the 26S proteasome, a multiprotein complex involved in the ATP-dependent degradation of ubiquitinated proteins. This complex plays a key role in the maintenance of protein homeostasis by removing misfolded or damaged proteins, which could impair cellular functions, and by removing proteins whose functions are no longer required. Therefore, the proteasome participates in numerous cellular processes, including cell cycle progression, apoptosis, or DNA damage repair.</text>
</comment>
<dbReference type="GO" id="GO:0005737">
    <property type="term" value="C:cytoplasm"/>
    <property type="evidence" value="ECO:0007669"/>
    <property type="project" value="TreeGrafter"/>
</dbReference>
<dbReference type="FunFam" id="1.10.10.10:FF:000159">
    <property type="entry name" value="26S proteasome non-ATPase regulatory subunit 12"/>
    <property type="match status" value="1"/>
</dbReference>
<gene>
    <name evidence="12" type="primary">PSMD12</name>
</gene>
<dbReference type="InterPro" id="IPR040134">
    <property type="entry name" value="PSMD12/CSN4"/>
</dbReference>
<proteinExistence type="inferred from homology"/>
<evidence type="ECO:0000256" key="2">
    <source>
        <dbReference type="ARBA" id="ARBA00006397"/>
    </source>
</evidence>